<keyword evidence="3" id="KW-1185">Reference proteome</keyword>
<dbReference type="CDD" id="cd02966">
    <property type="entry name" value="TlpA_like_family"/>
    <property type="match status" value="1"/>
</dbReference>
<dbReference type="PROSITE" id="PS51352">
    <property type="entry name" value="THIOREDOXIN_2"/>
    <property type="match status" value="1"/>
</dbReference>
<accession>A0A5C4SJL6</accession>
<dbReference type="Pfam" id="PF08534">
    <property type="entry name" value="Redoxin"/>
    <property type="match status" value="1"/>
</dbReference>
<dbReference type="EMBL" id="VDCS01000011">
    <property type="protein sequence ID" value="TNJ43166.1"/>
    <property type="molecule type" value="Genomic_DNA"/>
</dbReference>
<evidence type="ECO:0000259" key="1">
    <source>
        <dbReference type="PROSITE" id="PS51352"/>
    </source>
</evidence>
<dbReference type="PANTHER" id="PTHR42852">
    <property type="entry name" value="THIOL:DISULFIDE INTERCHANGE PROTEIN DSBE"/>
    <property type="match status" value="1"/>
</dbReference>
<dbReference type="Proteomes" id="UP000308713">
    <property type="component" value="Unassembled WGS sequence"/>
</dbReference>
<evidence type="ECO:0000313" key="3">
    <source>
        <dbReference type="Proteomes" id="UP000308713"/>
    </source>
</evidence>
<dbReference type="SUPFAM" id="SSF52833">
    <property type="entry name" value="Thioredoxin-like"/>
    <property type="match status" value="1"/>
</dbReference>
<dbReference type="Gene3D" id="3.40.30.10">
    <property type="entry name" value="Glutaredoxin"/>
    <property type="match status" value="1"/>
</dbReference>
<name>A0A5C4SJL6_9FLAO</name>
<feature type="domain" description="Thioredoxin" evidence="1">
    <location>
        <begin position="33"/>
        <end position="188"/>
    </location>
</feature>
<dbReference type="InterPro" id="IPR013740">
    <property type="entry name" value="Redoxin"/>
</dbReference>
<comment type="caution">
    <text evidence="2">The sequence shown here is derived from an EMBL/GenBank/DDBJ whole genome shotgun (WGS) entry which is preliminary data.</text>
</comment>
<gene>
    <name evidence="2" type="ORF">FGF67_12495</name>
</gene>
<evidence type="ECO:0000313" key="2">
    <source>
        <dbReference type="EMBL" id="TNJ43166.1"/>
    </source>
</evidence>
<dbReference type="GO" id="GO:0016491">
    <property type="term" value="F:oxidoreductase activity"/>
    <property type="evidence" value="ECO:0007669"/>
    <property type="project" value="InterPro"/>
</dbReference>
<proteinExistence type="predicted"/>
<dbReference type="InterPro" id="IPR036249">
    <property type="entry name" value="Thioredoxin-like_sf"/>
</dbReference>
<dbReference type="InterPro" id="IPR013766">
    <property type="entry name" value="Thioredoxin_domain"/>
</dbReference>
<protein>
    <submittedName>
        <fullName evidence="2">TlpA family protein disulfide reductase</fullName>
    </submittedName>
</protein>
<dbReference type="PANTHER" id="PTHR42852:SF17">
    <property type="entry name" value="THIOREDOXIN-LIKE PROTEIN HI_1115"/>
    <property type="match status" value="1"/>
</dbReference>
<dbReference type="InterPro" id="IPR050553">
    <property type="entry name" value="Thioredoxin_ResA/DsbE_sf"/>
</dbReference>
<sequence>MKISKAQLKNVTFLVIIVLLLIPKTRQSIQILLNKGLALIAPSVEKDSNQKMLSETDYLWNLQSTSGALLHFDDLKGKVILVNFWATWCPPCIAEMPSLEALFQDYKNEVAFVFVSNETHETTKTFLNDKNYSFPSFVPLTEYPKLFNVSSIPRTFLIDKSGHIVIDKTGAANWDSDKVKQTIENLLAN</sequence>
<organism evidence="2 3">
    <name type="scientific">Allotamlana fucoidanivorans</name>
    <dbReference type="NCBI Taxonomy" id="2583814"/>
    <lineage>
        <taxon>Bacteria</taxon>
        <taxon>Pseudomonadati</taxon>
        <taxon>Bacteroidota</taxon>
        <taxon>Flavobacteriia</taxon>
        <taxon>Flavobacteriales</taxon>
        <taxon>Flavobacteriaceae</taxon>
        <taxon>Allotamlana</taxon>
    </lineage>
</organism>
<dbReference type="AlphaFoldDB" id="A0A5C4SJL6"/>
<reference evidence="2 3" key="1">
    <citation type="submission" date="2019-05" db="EMBL/GenBank/DDBJ databases">
        <title>Tamlana fucoidanivorans sp. nov., isolated from the surface of algae collected from Fujian province in China.</title>
        <authorList>
            <person name="Li J."/>
        </authorList>
    </citation>
    <scope>NUCLEOTIDE SEQUENCE [LARGE SCALE GENOMIC DNA]</scope>
    <source>
        <strain evidence="2 3">CW2-9</strain>
    </source>
</reference>
<dbReference type="RefSeq" id="WP_139698083.1">
    <property type="nucleotide sequence ID" value="NZ_CP074074.1"/>
</dbReference>
<dbReference type="OrthoDB" id="9815205at2"/>